<evidence type="ECO:0000313" key="10">
    <source>
        <dbReference type="EMBL" id="KAB7502066.1"/>
    </source>
</evidence>
<name>A0A5N5T656_9CRUS</name>
<sequence>MKGFLGILGYRRRGENTTKEFCLRLALKPGQKILDIGCGTGGSAFYLARQYGCLVKGVDLSSNMISIANDRLRREEKIIQDRVSFEIGDILKVRYPDEEFNVIYSRDTILHIYEKEELFKRILAIF</sequence>
<evidence type="ECO:0000256" key="2">
    <source>
        <dbReference type="ARBA" id="ARBA00005189"/>
    </source>
</evidence>
<dbReference type="InterPro" id="IPR041698">
    <property type="entry name" value="Methyltransf_25"/>
</dbReference>
<dbReference type="GO" id="GO:0032259">
    <property type="term" value="P:methylation"/>
    <property type="evidence" value="ECO:0007669"/>
    <property type="project" value="UniProtKB-KW"/>
</dbReference>
<evidence type="ECO:0000256" key="5">
    <source>
        <dbReference type="ARBA" id="ARBA00035674"/>
    </source>
</evidence>
<dbReference type="Gene3D" id="3.40.50.150">
    <property type="entry name" value="Vaccinia Virus protein VP39"/>
    <property type="match status" value="1"/>
</dbReference>
<comment type="catalytic activity">
    <reaction evidence="8">
        <text>N-methylethanolamine phosphate + S-adenosyl-L-methionine = N,N-dimethylethanolamine phosphate + S-adenosyl-L-homocysteine + H(+)</text>
        <dbReference type="Rhea" id="RHEA:25321"/>
        <dbReference type="ChEBI" id="CHEBI:15378"/>
        <dbReference type="ChEBI" id="CHEBI:57781"/>
        <dbReference type="ChEBI" id="CHEBI:57856"/>
        <dbReference type="ChEBI" id="CHEBI:58641"/>
        <dbReference type="ChEBI" id="CHEBI:59789"/>
        <dbReference type="EC" id="2.1.1.103"/>
    </reaction>
    <physiologicalReaction direction="left-to-right" evidence="8">
        <dbReference type="Rhea" id="RHEA:25322"/>
    </physiologicalReaction>
</comment>
<dbReference type="OrthoDB" id="8300214at2759"/>
<dbReference type="Pfam" id="PF13649">
    <property type="entry name" value="Methyltransf_25"/>
    <property type="match status" value="1"/>
</dbReference>
<evidence type="ECO:0000313" key="11">
    <source>
        <dbReference type="Proteomes" id="UP000326759"/>
    </source>
</evidence>
<dbReference type="EMBL" id="SEYY01008682">
    <property type="protein sequence ID" value="KAB7502066.1"/>
    <property type="molecule type" value="Genomic_DNA"/>
</dbReference>
<gene>
    <name evidence="10" type="primary">NMT2</name>
    <name evidence="10" type="ORF">Anas_01879</name>
</gene>
<reference evidence="10 11" key="1">
    <citation type="journal article" date="2019" name="PLoS Biol.">
        <title>Sex chromosomes control vertical transmission of feminizing Wolbachia symbionts in an isopod.</title>
        <authorList>
            <person name="Becking T."/>
            <person name="Chebbi M.A."/>
            <person name="Giraud I."/>
            <person name="Moumen B."/>
            <person name="Laverre T."/>
            <person name="Caubet Y."/>
            <person name="Peccoud J."/>
            <person name="Gilbert C."/>
            <person name="Cordaux R."/>
        </authorList>
    </citation>
    <scope>NUCLEOTIDE SEQUENCE [LARGE SCALE GENOMIC DNA]</scope>
    <source>
        <strain evidence="10">ANa2</strain>
        <tissue evidence="10">Whole body excluding digestive tract and cuticle</tissue>
    </source>
</reference>
<feature type="domain" description="Methyltransferase" evidence="9">
    <location>
        <begin position="33"/>
        <end position="122"/>
    </location>
</feature>
<proteinExistence type="predicted"/>
<dbReference type="GO" id="GO:0000234">
    <property type="term" value="F:phosphoethanolamine N-methyltransferase activity"/>
    <property type="evidence" value="ECO:0007669"/>
    <property type="project" value="UniProtKB-EC"/>
</dbReference>
<evidence type="ECO:0000256" key="7">
    <source>
        <dbReference type="ARBA" id="ARBA00047622"/>
    </source>
</evidence>
<comment type="catalytic activity">
    <reaction evidence="7">
        <text>phosphoethanolamine + S-adenosyl-L-methionine = N-methylethanolamine phosphate + S-adenosyl-L-homocysteine + H(+)</text>
        <dbReference type="Rhea" id="RHEA:20365"/>
        <dbReference type="ChEBI" id="CHEBI:15378"/>
        <dbReference type="ChEBI" id="CHEBI:57781"/>
        <dbReference type="ChEBI" id="CHEBI:57856"/>
        <dbReference type="ChEBI" id="CHEBI:58190"/>
        <dbReference type="ChEBI" id="CHEBI:59789"/>
        <dbReference type="EC" id="2.1.1.103"/>
    </reaction>
    <physiologicalReaction direction="left-to-right" evidence="7">
        <dbReference type="Rhea" id="RHEA:20366"/>
    </physiologicalReaction>
</comment>
<evidence type="ECO:0000256" key="3">
    <source>
        <dbReference type="ARBA" id="ARBA00022603"/>
    </source>
</evidence>
<comment type="caution">
    <text evidence="10">The sequence shown here is derived from an EMBL/GenBank/DDBJ whole genome shotgun (WGS) entry which is preliminary data.</text>
</comment>
<organism evidence="10 11">
    <name type="scientific">Armadillidium nasatum</name>
    <dbReference type="NCBI Taxonomy" id="96803"/>
    <lineage>
        <taxon>Eukaryota</taxon>
        <taxon>Metazoa</taxon>
        <taxon>Ecdysozoa</taxon>
        <taxon>Arthropoda</taxon>
        <taxon>Crustacea</taxon>
        <taxon>Multicrustacea</taxon>
        <taxon>Malacostraca</taxon>
        <taxon>Eumalacostraca</taxon>
        <taxon>Peracarida</taxon>
        <taxon>Isopoda</taxon>
        <taxon>Oniscidea</taxon>
        <taxon>Crinocheta</taxon>
        <taxon>Armadillidiidae</taxon>
        <taxon>Armadillidium</taxon>
    </lineage>
</organism>
<evidence type="ECO:0000259" key="9">
    <source>
        <dbReference type="Pfam" id="PF13649"/>
    </source>
</evidence>
<dbReference type="PANTHER" id="PTHR44307:SF2">
    <property type="entry name" value="PHOSPHOETHANOLAMINE METHYLTRANSFERASE ISOFORM X1"/>
    <property type="match status" value="1"/>
</dbReference>
<dbReference type="InterPro" id="IPR029063">
    <property type="entry name" value="SAM-dependent_MTases_sf"/>
</dbReference>
<dbReference type="CDD" id="cd02440">
    <property type="entry name" value="AdoMet_MTases"/>
    <property type="match status" value="1"/>
</dbReference>
<comment type="pathway">
    <text evidence="1">Phospholipid metabolism; phosphatidylcholine biosynthesis.</text>
</comment>
<evidence type="ECO:0000256" key="1">
    <source>
        <dbReference type="ARBA" id="ARBA00004969"/>
    </source>
</evidence>
<comment type="pathway">
    <text evidence="2">Lipid metabolism.</text>
</comment>
<keyword evidence="4 10" id="KW-0808">Transferase</keyword>
<keyword evidence="3 10" id="KW-0489">Methyltransferase</keyword>
<evidence type="ECO:0000256" key="6">
    <source>
        <dbReference type="ARBA" id="ARBA00047619"/>
    </source>
</evidence>
<accession>A0A5N5T656</accession>
<dbReference type="SUPFAM" id="SSF53335">
    <property type="entry name" value="S-adenosyl-L-methionine-dependent methyltransferases"/>
    <property type="match status" value="1"/>
</dbReference>
<dbReference type="Proteomes" id="UP000326759">
    <property type="component" value="Unassembled WGS sequence"/>
</dbReference>
<comment type="catalytic activity">
    <reaction evidence="6">
        <text>N,N-dimethylethanolamine phosphate + S-adenosyl-L-methionine = phosphocholine + S-adenosyl-L-homocysteine + H(+)</text>
        <dbReference type="Rhea" id="RHEA:25325"/>
        <dbReference type="ChEBI" id="CHEBI:15378"/>
        <dbReference type="ChEBI" id="CHEBI:57856"/>
        <dbReference type="ChEBI" id="CHEBI:58641"/>
        <dbReference type="ChEBI" id="CHEBI:59789"/>
        <dbReference type="ChEBI" id="CHEBI:295975"/>
        <dbReference type="EC" id="2.1.1.103"/>
    </reaction>
    <physiologicalReaction direction="left-to-right" evidence="6">
        <dbReference type="Rhea" id="RHEA:25326"/>
    </physiologicalReaction>
</comment>
<evidence type="ECO:0000256" key="8">
    <source>
        <dbReference type="ARBA" id="ARBA00047841"/>
    </source>
</evidence>
<protein>
    <recommendedName>
        <fullName evidence="5">phosphoethanolamine N-methyltransferase</fullName>
        <ecNumber evidence="5">2.1.1.103</ecNumber>
    </recommendedName>
</protein>
<dbReference type="AlphaFoldDB" id="A0A5N5T656"/>
<keyword evidence="11" id="KW-1185">Reference proteome</keyword>
<dbReference type="EC" id="2.1.1.103" evidence="5"/>
<evidence type="ECO:0000256" key="4">
    <source>
        <dbReference type="ARBA" id="ARBA00022679"/>
    </source>
</evidence>
<dbReference type="PANTHER" id="PTHR44307">
    <property type="entry name" value="PHOSPHOETHANOLAMINE METHYLTRANSFERASE"/>
    <property type="match status" value="1"/>
</dbReference>